<evidence type="ECO:0000313" key="3">
    <source>
        <dbReference type="Proteomes" id="UP001165269"/>
    </source>
</evidence>
<gene>
    <name evidence="2" type="ORF">MQP27_48775</name>
</gene>
<evidence type="ECO:0008006" key="4">
    <source>
        <dbReference type="Google" id="ProtNLM"/>
    </source>
</evidence>
<feature type="transmembrane region" description="Helical" evidence="1">
    <location>
        <begin position="20"/>
        <end position="41"/>
    </location>
</feature>
<name>A0ABS9YPC3_9ACTN</name>
<keyword evidence="1" id="KW-0472">Membrane</keyword>
<dbReference type="RefSeq" id="WP_242778358.1">
    <property type="nucleotide sequence ID" value="NZ_JALDAY010000023.1"/>
</dbReference>
<feature type="transmembrane region" description="Helical" evidence="1">
    <location>
        <begin position="47"/>
        <end position="66"/>
    </location>
</feature>
<dbReference type="Proteomes" id="UP001165269">
    <property type="component" value="Unassembled WGS sequence"/>
</dbReference>
<sequence length="79" mass="8629">MDAGRRRMGGRMRAPWARRVVRAGLAGTVFGGAAMVAYLWVDQSWRYSVTMAVSLIVVFGVVPEMVGAGSRRRTGQGDR</sequence>
<proteinExistence type="predicted"/>
<keyword evidence="1" id="KW-0812">Transmembrane</keyword>
<accession>A0ABS9YPC3</accession>
<organism evidence="2 3">
    <name type="scientific">Streptomyces cylindrosporus</name>
    <dbReference type="NCBI Taxonomy" id="2927583"/>
    <lineage>
        <taxon>Bacteria</taxon>
        <taxon>Bacillati</taxon>
        <taxon>Actinomycetota</taxon>
        <taxon>Actinomycetes</taxon>
        <taxon>Kitasatosporales</taxon>
        <taxon>Streptomycetaceae</taxon>
        <taxon>Streptomyces</taxon>
    </lineage>
</organism>
<protein>
    <recommendedName>
        <fullName evidence="4">Integral membrane protein</fullName>
    </recommendedName>
</protein>
<evidence type="ECO:0000256" key="1">
    <source>
        <dbReference type="SAM" id="Phobius"/>
    </source>
</evidence>
<keyword evidence="3" id="KW-1185">Reference proteome</keyword>
<reference evidence="2" key="1">
    <citation type="submission" date="2022-03" db="EMBL/GenBank/DDBJ databases">
        <title>Streptomyces 7R015 and 7R016 isolated from Barleria lupulina in Thailand.</title>
        <authorList>
            <person name="Kanchanasin P."/>
            <person name="Phongsopitanun W."/>
            <person name="Tanasupawat S."/>
        </authorList>
    </citation>
    <scope>NUCLEOTIDE SEQUENCE</scope>
    <source>
        <strain evidence="2">7R015</strain>
    </source>
</reference>
<comment type="caution">
    <text evidence="2">The sequence shown here is derived from an EMBL/GenBank/DDBJ whole genome shotgun (WGS) entry which is preliminary data.</text>
</comment>
<keyword evidence="1" id="KW-1133">Transmembrane helix</keyword>
<evidence type="ECO:0000313" key="2">
    <source>
        <dbReference type="EMBL" id="MCI3278985.1"/>
    </source>
</evidence>
<dbReference type="EMBL" id="JALDAY010000023">
    <property type="protein sequence ID" value="MCI3278985.1"/>
    <property type="molecule type" value="Genomic_DNA"/>
</dbReference>